<accession>A0AAV2NQW3</accession>
<protein>
    <submittedName>
        <fullName evidence="2">Uncharacterized protein</fullName>
    </submittedName>
</protein>
<gene>
    <name evidence="2" type="ORF">LPLAT_LOCUS8036</name>
</gene>
<evidence type="ECO:0000313" key="3">
    <source>
        <dbReference type="Proteomes" id="UP001497644"/>
    </source>
</evidence>
<keyword evidence="3" id="KW-1185">Reference proteome</keyword>
<keyword evidence="1" id="KW-0812">Transmembrane</keyword>
<evidence type="ECO:0000256" key="1">
    <source>
        <dbReference type="SAM" id="Phobius"/>
    </source>
</evidence>
<sequence length="221" mass="25034">MSAHGDNATVRQPPYYFRHSTVELAKKPQDDPVTPKENADGEPSIIIASSSSKRRCKYCTYWFAGMLVISMCIIISKILFPYPLHASCIVKWKFGDPCTYVMQKFRCQIMNWSSWNVCQQRGGSCLYTLKVPAEENVIRATHRTSNSKSLEKINIIFEETNNTCLVTADSISNEWFVIFDYGANYCNLHNLVVGAGLDRYAKFLELTSDAMCTQFNMAVCG</sequence>
<keyword evidence="1" id="KW-0472">Membrane</keyword>
<keyword evidence="1" id="KW-1133">Transmembrane helix</keyword>
<proteinExistence type="predicted"/>
<dbReference type="EMBL" id="OZ034826">
    <property type="protein sequence ID" value="CAL1682171.1"/>
    <property type="molecule type" value="Genomic_DNA"/>
</dbReference>
<evidence type="ECO:0000313" key="2">
    <source>
        <dbReference type="EMBL" id="CAL1682171.1"/>
    </source>
</evidence>
<dbReference type="PANTHER" id="PTHR38564:SF2">
    <property type="entry name" value="WU:FC46H12 PRECURSOR"/>
    <property type="match status" value="1"/>
</dbReference>
<dbReference type="AlphaFoldDB" id="A0AAV2NQW3"/>
<dbReference type="PANTHER" id="PTHR38564">
    <property type="entry name" value="SI:CH73-250A16.5-RELATED"/>
    <property type="match status" value="1"/>
</dbReference>
<dbReference type="Proteomes" id="UP001497644">
    <property type="component" value="Chromosome 3"/>
</dbReference>
<reference evidence="2" key="1">
    <citation type="submission" date="2024-04" db="EMBL/GenBank/DDBJ databases">
        <authorList>
            <consortium name="Molecular Ecology Group"/>
        </authorList>
    </citation>
    <scope>NUCLEOTIDE SEQUENCE</scope>
</reference>
<feature type="transmembrane region" description="Helical" evidence="1">
    <location>
        <begin position="59"/>
        <end position="80"/>
    </location>
</feature>
<name>A0AAV2NQW3_9HYME</name>
<organism evidence="2 3">
    <name type="scientific">Lasius platythorax</name>
    <dbReference type="NCBI Taxonomy" id="488582"/>
    <lineage>
        <taxon>Eukaryota</taxon>
        <taxon>Metazoa</taxon>
        <taxon>Ecdysozoa</taxon>
        <taxon>Arthropoda</taxon>
        <taxon>Hexapoda</taxon>
        <taxon>Insecta</taxon>
        <taxon>Pterygota</taxon>
        <taxon>Neoptera</taxon>
        <taxon>Endopterygota</taxon>
        <taxon>Hymenoptera</taxon>
        <taxon>Apocrita</taxon>
        <taxon>Aculeata</taxon>
        <taxon>Formicoidea</taxon>
        <taxon>Formicidae</taxon>
        <taxon>Formicinae</taxon>
        <taxon>Lasius</taxon>
        <taxon>Lasius</taxon>
    </lineage>
</organism>